<evidence type="ECO:0000259" key="2">
    <source>
        <dbReference type="SMART" id="SM00382"/>
    </source>
</evidence>
<dbReference type="AlphaFoldDB" id="A0A4R8Q9P0"/>
<feature type="compositionally biased region" description="Basic and acidic residues" evidence="1">
    <location>
        <begin position="1"/>
        <end position="11"/>
    </location>
</feature>
<name>A0A4R8Q9P0_9PEZI</name>
<dbReference type="GO" id="GO:0016887">
    <property type="term" value="F:ATP hydrolysis activity"/>
    <property type="evidence" value="ECO:0007669"/>
    <property type="project" value="InterPro"/>
</dbReference>
<dbReference type="CDD" id="cd19481">
    <property type="entry name" value="RecA-like_protease"/>
    <property type="match status" value="1"/>
</dbReference>
<dbReference type="InterPro" id="IPR003593">
    <property type="entry name" value="AAA+_ATPase"/>
</dbReference>
<proteinExistence type="predicted"/>
<dbReference type="Proteomes" id="UP000295083">
    <property type="component" value="Unassembled WGS sequence"/>
</dbReference>
<gene>
    <name evidence="3" type="primary">ATAD3B-2</name>
    <name evidence="3" type="ORF">C8035_v012208</name>
</gene>
<dbReference type="EMBL" id="QAPG01000078">
    <property type="protein sequence ID" value="TDZ32474.1"/>
    <property type="molecule type" value="Genomic_DNA"/>
</dbReference>
<dbReference type="PANTHER" id="PTHR46411">
    <property type="entry name" value="FAMILY ATPASE, PUTATIVE-RELATED"/>
    <property type="match status" value="1"/>
</dbReference>
<dbReference type="SUPFAM" id="SSF52540">
    <property type="entry name" value="P-loop containing nucleoside triphosphate hydrolases"/>
    <property type="match status" value="1"/>
</dbReference>
<keyword evidence="4" id="KW-1185">Reference proteome</keyword>
<dbReference type="GO" id="GO:0005524">
    <property type="term" value="F:ATP binding"/>
    <property type="evidence" value="ECO:0007669"/>
    <property type="project" value="InterPro"/>
</dbReference>
<dbReference type="Pfam" id="PF23232">
    <property type="entry name" value="AAA_lid_13"/>
    <property type="match status" value="1"/>
</dbReference>
<evidence type="ECO:0000256" key="1">
    <source>
        <dbReference type="SAM" id="MobiDB-lite"/>
    </source>
</evidence>
<protein>
    <submittedName>
        <fullName evidence="3">ATPase family AAA domain-containing protein 3B</fullName>
    </submittedName>
</protein>
<dbReference type="InterPro" id="IPR056599">
    <property type="entry name" value="AAA_lid_fung"/>
</dbReference>
<dbReference type="PANTHER" id="PTHR46411:SF4">
    <property type="entry name" value="AAA+ ATPASE DOMAIN-CONTAINING PROTEIN"/>
    <property type="match status" value="1"/>
</dbReference>
<evidence type="ECO:0000313" key="3">
    <source>
        <dbReference type="EMBL" id="TDZ32474.1"/>
    </source>
</evidence>
<accession>A0A4R8Q9P0</accession>
<feature type="region of interest" description="Disordered" evidence="1">
    <location>
        <begin position="1"/>
        <end position="30"/>
    </location>
</feature>
<dbReference type="InterPro" id="IPR003959">
    <property type="entry name" value="ATPase_AAA_core"/>
</dbReference>
<feature type="domain" description="AAA+ ATPase" evidence="2">
    <location>
        <begin position="241"/>
        <end position="368"/>
    </location>
</feature>
<organism evidence="3 4">
    <name type="scientific">Colletotrichum spinosum</name>
    <dbReference type="NCBI Taxonomy" id="1347390"/>
    <lineage>
        <taxon>Eukaryota</taxon>
        <taxon>Fungi</taxon>
        <taxon>Dikarya</taxon>
        <taxon>Ascomycota</taxon>
        <taxon>Pezizomycotina</taxon>
        <taxon>Sordariomycetes</taxon>
        <taxon>Hypocreomycetidae</taxon>
        <taxon>Glomerellales</taxon>
        <taxon>Glomerellaceae</taxon>
        <taxon>Colletotrichum</taxon>
        <taxon>Colletotrichum orbiculare species complex</taxon>
    </lineage>
</organism>
<dbReference type="Pfam" id="PF00004">
    <property type="entry name" value="AAA"/>
    <property type="match status" value="1"/>
</dbReference>
<dbReference type="SMART" id="SM00382">
    <property type="entry name" value="AAA"/>
    <property type="match status" value="1"/>
</dbReference>
<dbReference type="InterPro" id="IPR027417">
    <property type="entry name" value="P-loop_NTPase"/>
</dbReference>
<reference evidence="3 4" key="1">
    <citation type="submission" date="2018-11" db="EMBL/GenBank/DDBJ databases">
        <title>Genome sequence and assembly of Colletotrichum spinosum.</title>
        <authorList>
            <person name="Gan P."/>
            <person name="Shirasu K."/>
        </authorList>
    </citation>
    <scope>NUCLEOTIDE SEQUENCE [LARGE SCALE GENOMIC DNA]</scope>
    <source>
        <strain evidence="3 4">CBS 515.97</strain>
    </source>
</reference>
<dbReference type="Gene3D" id="3.40.50.300">
    <property type="entry name" value="P-loop containing nucleotide triphosphate hydrolases"/>
    <property type="match status" value="1"/>
</dbReference>
<comment type="caution">
    <text evidence="3">The sequence shown here is derived from an EMBL/GenBank/DDBJ whole genome shotgun (WGS) entry which is preliminary data.</text>
</comment>
<evidence type="ECO:0000313" key="4">
    <source>
        <dbReference type="Proteomes" id="UP000295083"/>
    </source>
</evidence>
<sequence length="548" mass="62291">MAENEHDKPVEPVRLTPPPEETEQASEDSIRELDMGADAAIPDGESNKPRIGYRTEYRNRETNAIISEHVHEKDFEPSESSSDEPIFEFVDGLVMIDLDAYYEAFPSHKPGKQEESDLRNWSTDCACDVCRQQIKEARTSEAVFLKYEEDAVEEMLDDVYLALFPPALMAYVFRTRVWELVHVNQLSDPQFDEDMIDNLVMTEQRLATLKALSKSFARVTREGSRMKEAWWSADFVSGKGNGLIFLLHGKPGVGKTCTAECISQFTRRPLMILTSSDIGTSPEVVERNLTSNFKRASRWGAVLLIDEADIFMERRSTSDLTRNSLVAGFLRALEFYDGILFLTTNRVGSFDDAFISRIHVQLYYPDFTDDERQRIWKTFIDKLARERGDTMRLTIDAKEYIESMRKQGIKWNGREIRNAFQTAVALAEHDAEKDREGRVKGTDNHLRAVVELSKDFKGYLDDLHTRDEGKRARQRMERLDSYEANRIMFKLAIVLLATAAAFVSAAPEAVGARQAAGCDPALTVCREGSAWCCYTSSSCYQFAPPVDC</sequence>